<evidence type="ECO:0000313" key="2">
    <source>
        <dbReference type="EMBL" id="TXF89314.1"/>
    </source>
</evidence>
<protein>
    <recommendedName>
        <fullName evidence="4">Transposase</fullName>
    </recommendedName>
</protein>
<gene>
    <name evidence="2" type="ORF">FUA23_11250</name>
</gene>
<accession>A0A5C7FE29</accession>
<keyword evidence="1" id="KW-0175">Coiled coil</keyword>
<sequence>MQIHKRIKDHGRYDRSLKRQVARRYLAGEFSYRVAAEEYGLRDGSVVKQFVRWYKKEAAYLDAVEETNKRTEEEKDDLVESSSGSLAELHRRLEQAERERDEARLAAEGWRTMIDIAEQTFSIEIVKKSAAKPSAK</sequence>
<dbReference type="InterPro" id="IPR010921">
    <property type="entry name" value="Trp_repressor/repl_initiator"/>
</dbReference>
<dbReference type="EMBL" id="VOXD01000015">
    <property type="protein sequence ID" value="TXF89314.1"/>
    <property type="molecule type" value="Genomic_DNA"/>
</dbReference>
<dbReference type="RefSeq" id="WP_147930840.1">
    <property type="nucleotide sequence ID" value="NZ_VOXD01000015.1"/>
</dbReference>
<dbReference type="Proteomes" id="UP000321907">
    <property type="component" value="Unassembled WGS sequence"/>
</dbReference>
<dbReference type="AlphaFoldDB" id="A0A5C7FE29"/>
<comment type="caution">
    <text evidence="2">The sequence shown here is derived from an EMBL/GenBank/DDBJ whole genome shotgun (WGS) entry which is preliminary data.</text>
</comment>
<feature type="coiled-coil region" evidence="1">
    <location>
        <begin position="61"/>
        <end position="113"/>
    </location>
</feature>
<organism evidence="2 3">
    <name type="scientific">Neolewinella aurantiaca</name>
    <dbReference type="NCBI Taxonomy" id="2602767"/>
    <lineage>
        <taxon>Bacteria</taxon>
        <taxon>Pseudomonadati</taxon>
        <taxon>Bacteroidota</taxon>
        <taxon>Saprospiria</taxon>
        <taxon>Saprospirales</taxon>
        <taxon>Lewinellaceae</taxon>
        <taxon>Neolewinella</taxon>
    </lineage>
</organism>
<proteinExistence type="predicted"/>
<evidence type="ECO:0000313" key="3">
    <source>
        <dbReference type="Proteomes" id="UP000321907"/>
    </source>
</evidence>
<keyword evidence="3" id="KW-1185">Reference proteome</keyword>
<evidence type="ECO:0008006" key="4">
    <source>
        <dbReference type="Google" id="ProtNLM"/>
    </source>
</evidence>
<evidence type="ECO:0000256" key="1">
    <source>
        <dbReference type="SAM" id="Coils"/>
    </source>
</evidence>
<dbReference type="OrthoDB" id="711196at2"/>
<name>A0A5C7FE29_9BACT</name>
<dbReference type="GO" id="GO:0043565">
    <property type="term" value="F:sequence-specific DNA binding"/>
    <property type="evidence" value="ECO:0007669"/>
    <property type="project" value="InterPro"/>
</dbReference>
<reference evidence="2 3" key="1">
    <citation type="submission" date="2019-08" db="EMBL/GenBank/DDBJ databases">
        <title>Lewinella sp. strain SSH13 Genome sequencing and assembly.</title>
        <authorList>
            <person name="Kim I."/>
        </authorList>
    </citation>
    <scope>NUCLEOTIDE SEQUENCE [LARGE SCALE GENOMIC DNA]</scope>
    <source>
        <strain evidence="2 3">SSH13</strain>
    </source>
</reference>
<dbReference type="SUPFAM" id="SSF48295">
    <property type="entry name" value="TrpR-like"/>
    <property type="match status" value="1"/>
</dbReference>